<keyword evidence="2" id="KW-1185">Reference proteome</keyword>
<evidence type="ECO:0000313" key="1">
    <source>
        <dbReference type="EMBL" id="GGD27426.1"/>
    </source>
</evidence>
<reference evidence="1" key="2">
    <citation type="submission" date="2020-09" db="EMBL/GenBank/DDBJ databases">
        <authorList>
            <person name="Sun Q."/>
            <person name="Zhou Y."/>
        </authorList>
    </citation>
    <scope>NUCLEOTIDE SEQUENCE</scope>
    <source>
        <strain evidence="1">CGMCC 1.15493</strain>
    </source>
</reference>
<evidence type="ECO:0000313" key="2">
    <source>
        <dbReference type="Proteomes" id="UP000613160"/>
    </source>
</evidence>
<sequence>MLNLRSKHTIEREKILAEGIEQVVAELRLVEVIDYIAFLRMERLGNVADIVNSSSQLFLKTGTLRFGSEGDLHLTWGSVPTIDLAMEFHHQGVSAHFRLGLAAASASVTITFIAFATPDASPEEHTEMLRAAVQASRIGRSQEA</sequence>
<protein>
    <submittedName>
        <fullName evidence="1">Uncharacterized protein</fullName>
    </submittedName>
</protein>
<comment type="caution">
    <text evidence="1">The sequence shown here is derived from an EMBL/GenBank/DDBJ whole genome shotgun (WGS) entry which is preliminary data.</text>
</comment>
<name>A0A916Y235_9HYPH</name>
<organism evidence="1 2">
    <name type="scientific">Aureimonas glaciei</name>
    <dbReference type="NCBI Taxonomy" id="1776957"/>
    <lineage>
        <taxon>Bacteria</taxon>
        <taxon>Pseudomonadati</taxon>
        <taxon>Pseudomonadota</taxon>
        <taxon>Alphaproteobacteria</taxon>
        <taxon>Hyphomicrobiales</taxon>
        <taxon>Aurantimonadaceae</taxon>
        <taxon>Aureimonas</taxon>
    </lineage>
</organism>
<dbReference type="EMBL" id="BMJJ01000008">
    <property type="protein sequence ID" value="GGD27426.1"/>
    <property type="molecule type" value="Genomic_DNA"/>
</dbReference>
<dbReference type="Proteomes" id="UP000613160">
    <property type="component" value="Unassembled WGS sequence"/>
</dbReference>
<accession>A0A916Y235</accession>
<proteinExistence type="predicted"/>
<dbReference type="AlphaFoldDB" id="A0A916Y235"/>
<reference evidence="1" key="1">
    <citation type="journal article" date="2014" name="Int. J. Syst. Evol. Microbiol.">
        <title>Complete genome sequence of Corynebacterium casei LMG S-19264T (=DSM 44701T), isolated from a smear-ripened cheese.</title>
        <authorList>
            <consortium name="US DOE Joint Genome Institute (JGI-PGF)"/>
            <person name="Walter F."/>
            <person name="Albersmeier A."/>
            <person name="Kalinowski J."/>
            <person name="Ruckert C."/>
        </authorList>
    </citation>
    <scope>NUCLEOTIDE SEQUENCE</scope>
    <source>
        <strain evidence="1">CGMCC 1.15493</strain>
    </source>
</reference>
<gene>
    <name evidence="1" type="ORF">GCM10011335_33120</name>
</gene>
<dbReference type="RefSeq" id="WP_244640262.1">
    <property type="nucleotide sequence ID" value="NZ_BMJJ01000008.1"/>
</dbReference>